<name>A0A845LB52_HELGE</name>
<keyword evidence="2" id="KW-1185">Reference proteome</keyword>
<proteinExistence type="predicted"/>
<gene>
    <name evidence="1" type="ORF">GTO89_10240</name>
</gene>
<evidence type="ECO:0000313" key="2">
    <source>
        <dbReference type="Proteomes" id="UP000471031"/>
    </source>
</evidence>
<evidence type="ECO:0000313" key="1">
    <source>
        <dbReference type="EMBL" id="MZP43418.1"/>
    </source>
</evidence>
<protein>
    <submittedName>
        <fullName evidence="1">Uncharacterized protein</fullName>
    </submittedName>
</protein>
<accession>A0A845LB52</accession>
<organism evidence="1 2">
    <name type="scientific">Heliomicrobium gestii</name>
    <name type="common">Heliobacterium gestii</name>
    <dbReference type="NCBI Taxonomy" id="2699"/>
    <lineage>
        <taxon>Bacteria</taxon>
        <taxon>Bacillati</taxon>
        <taxon>Bacillota</taxon>
        <taxon>Clostridia</taxon>
        <taxon>Eubacteriales</taxon>
        <taxon>Heliobacteriaceae</taxon>
        <taxon>Heliomicrobium</taxon>
    </lineage>
</organism>
<sequence length="77" mass="8734">MFEWSKWKDSQSGIHHRLDCSGTWHPTCKAEFCNECVNDASCPAKNMLCKYCLDAYRVNGVMGLHYQPKDGLCSEAS</sequence>
<dbReference type="OrthoDB" id="9842217at2"/>
<dbReference type="RefSeq" id="WP_161261996.1">
    <property type="nucleotide sequence ID" value="NZ_JAFBDC010000007.1"/>
</dbReference>
<dbReference type="AlphaFoldDB" id="A0A845LB52"/>
<comment type="caution">
    <text evidence="1">The sequence shown here is derived from an EMBL/GenBank/DDBJ whole genome shotgun (WGS) entry which is preliminary data.</text>
</comment>
<reference evidence="1 2" key="1">
    <citation type="submission" date="2020-01" db="EMBL/GenBank/DDBJ databases">
        <title>Whole genome sequence of Heliobacterium gestii DSM 11169.</title>
        <authorList>
            <person name="Kyndt J.A."/>
            <person name="Meyer T.E."/>
        </authorList>
    </citation>
    <scope>NUCLEOTIDE SEQUENCE [LARGE SCALE GENOMIC DNA]</scope>
    <source>
        <strain evidence="1 2">DSM 11169</strain>
    </source>
</reference>
<dbReference type="Proteomes" id="UP000471031">
    <property type="component" value="Unassembled WGS sequence"/>
</dbReference>
<dbReference type="EMBL" id="WXEX01000008">
    <property type="protein sequence ID" value="MZP43418.1"/>
    <property type="molecule type" value="Genomic_DNA"/>
</dbReference>